<organism evidence="1 2">
    <name type="scientific">Caulifigura coniformis</name>
    <dbReference type="NCBI Taxonomy" id="2527983"/>
    <lineage>
        <taxon>Bacteria</taxon>
        <taxon>Pseudomonadati</taxon>
        <taxon>Planctomycetota</taxon>
        <taxon>Planctomycetia</taxon>
        <taxon>Planctomycetales</taxon>
        <taxon>Planctomycetaceae</taxon>
        <taxon>Caulifigura</taxon>
    </lineage>
</organism>
<evidence type="ECO:0000313" key="1">
    <source>
        <dbReference type="EMBL" id="QDT56625.1"/>
    </source>
</evidence>
<reference evidence="1 2" key="1">
    <citation type="submission" date="2019-02" db="EMBL/GenBank/DDBJ databases">
        <title>Deep-cultivation of Planctomycetes and their phenomic and genomic characterization uncovers novel biology.</title>
        <authorList>
            <person name="Wiegand S."/>
            <person name="Jogler M."/>
            <person name="Boedeker C."/>
            <person name="Pinto D."/>
            <person name="Vollmers J."/>
            <person name="Rivas-Marin E."/>
            <person name="Kohn T."/>
            <person name="Peeters S.H."/>
            <person name="Heuer A."/>
            <person name="Rast P."/>
            <person name="Oberbeckmann S."/>
            <person name="Bunk B."/>
            <person name="Jeske O."/>
            <person name="Meyerdierks A."/>
            <person name="Storesund J.E."/>
            <person name="Kallscheuer N."/>
            <person name="Luecker S."/>
            <person name="Lage O.M."/>
            <person name="Pohl T."/>
            <person name="Merkel B.J."/>
            <person name="Hornburger P."/>
            <person name="Mueller R.-W."/>
            <person name="Bruemmer F."/>
            <person name="Labrenz M."/>
            <person name="Spormann A.M."/>
            <person name="Op den Camp H."/>
            <person name="Overmann J."/>
            <person name="Amann R."/>
            <person name="Jetten M.S.M."/>
            <person name="Mascher T."/>
            <person name="Medema M.H."/>
            <person name="Devos D.P."/>
            <person name="Kaster A.-K."/>
            <person name="Ovreas L."/>
            <person name="Rohde M."/>
            <person name="Galperin M.Y."/>
            <person name="Jogler C."/>
        </authorList>
    </citation>
    <scope>NUCLEOTIDE SEQUENCE [LARGE SCALE GENOMIC DNA]</scope>
    <source>
        <strain evidence="1 2">Pan44</strain>
    </source>
</reference>
<dbReference type="PANTHER" id="PTHR44103:SF1">
    <property type="entry name" value="PROPROTEIN CONVERTASE P"/>
    <property type="match status" value="1"/>
</dbReference>
<dbReference type="InParanoid" id="A0A517SKH1"/>
<gene>
    <name evidence="1" type="ORF">Pan44_46820</name>
</gene>
<proteinExistence type="predicted"/>
<dbReference type="Gene3D" id="2.130.10.130">
    <property type="entry name" value="Integrin alpha, N-terminal"/>
    <property type="match status" value="2"/>
</dbReference>
<sequence length="697" mass="75902">MTDACTTRIRRTTKNRKREAWLPGLLVFAACVTMLESAASAQSLEQLKYNQPGLAVDLGVGLWAWPVPCDADGDGDFDLIVSCPDKPSNGVYLFENSSGDTKTNKLPVFRPARRLSSTLHYVMPSYVDGGLRVMTPGIEYRNFMTVGLAEPTKLPIAAKFYKPEGKQPKGPKMRHNQWRYVDYDGDGALDLVTGIEDWSYYGWDDAWNSKGEWQNGPLHGFVILHRNAGTTAEPKYEQPVKLEAAGKPIDTFGCPSPNFEDFDGDGDLDLLCGEFLDGFTYFENIGTRTAPKFAAGGAVTNDNGARLAMDLEMIVPVAFDWDRDGDFDLIVGDEDGRVAFIENVTDGRGRLGGAKAASNAGGNLVASAAGAPVFKDPVYFQQVADSLKCGALATPVGCDWDGDGDIDIVSGNTAGYIEFFENLSGPKVEAPQWAAPVRLEADGRTFRVMAGPNGSIQGPAEAKWGYTTLNVADWDHDGLPDIVFNSIWGKVQWLKNVGTRTAPKLAAPKTIEVEWTGSTPKPAWMWWTPEGKELVTQWRTTPVVHDFTGDGLVDLAMLDVEGTLVLFERAKQDGKTVLLPPRRAFVDEKGEPLKLNSKTAGGSGRRKLCVTDWDGDGKFDFLLNSSNADFLQQTGFKDGVWTFRNAGTLAKKNIEGHDVSPAVVDFDGNGIPDFLGGAEDGRFYVMKNPRTAGEAGK</sequence>
<dbReference type="EMBL" id="CP036271">
    <property type="protein sequence ID" value="QDT56625.1"/>
    <property type="molecule type" value="Genomic_DNA"/>
</dbReference>
<dbReference type="InterPro" id="IPR028994">
    <property type="entry name" value="Integrin_alpha_N"/>
</dbReference>
<protein>
    <submittedName>
        <fullName evidence="1">FG-GAP repeat protein</fullName>
    </submittedName>
</protein>
<keyword evidence="2" id="KW-1185">Reference proteome</keyword>
<dbReference type="Proteomes" id="UP000315700">
    <property type="component" value="Chromosome"/>
</dbReference>
<dbReference type="AlphaFoldDB" id="A0A517SKH1"/>
<dbReference type="SUPFAM" id="SSF69318">
    <property type="entry name" value="Integrin alpha N-terminal domain"/>
    <property type="match status" value="2"/>
</dbReference>
<dbReference type="PANTHER" id="PTHR44103">
    <property type="entry name" value="PROPROTEIN CONVERTASE P"/>
    <property type="match status" value="1"/>
</dbReference>
<evidence type="ECO:0000313" key="2">
    <source>
        <dbReference type="Proteomes" id="UP000315700"/>
    </source>
</evidence>
<accession>A0A517SKH1</accession>
<name>A0A517SKH1_9PLAN</name>
<dbReference type="KEGG" id="ccos:Pan44_46820"/>